<evidence type="ECO:0000256" key="3">
    <source>
        <dbReference type="ARBA" id="ARBA00022692"/>
    </source>
</evidence>
<comment type="subcellular location">
    <subcellularLocation>
        <location evidence="1">Cell membrane</location>
        <topology evidence="1">Multi-pass membrane protein</topology>
    </subcellularLocation>
</comment>
<keyword evidence="2" id="KW-1003">Cell membrane</keyword>
<feature type="transmembrane region" description="Helical" evidence="6">
    <location>
        <begin position="150"/>
        <end position="176"/>
    </location>
</feature>
<feature type="transmembrane region" description="Helical" evidence="6">
    <location>
        <begin position="226"/>
        <end position="249"/>
    </location>
</feature>
<dbReference type="NCBIfam" id="TIGR00765">
    <property type="entry name" value="yihY_not_rbn"/>
    <property type="match status" value="1"/>
</dbReference>
<accession>A0A4Z1CCR5</accession>
<evidence type="ECO:0000256" key="1">
    <source>
        <dbReference type="ARBA" id="ARBA00004651"/>
    </source>
</evidence>
<evidence type="ECO:0000256" key="2">
    <source>
        <dbReference type="ARBA" id="ARBA00022475"/>
    </source>
</evidence>
<name>A0A4Z1CCR5_9RHOB</name>
<protein>
    <submittedName>
        <fullName evidence="7">YihY/virulence factor BrkB family protein</fullName>
    </submittedName>
</protein>
<reference evidence="7 8" key="1">
    <citation type="submission" date="2019-03" db="EMBL/GenBank/DDBJ databases">
        <authorList>
            <person name="Li J."/>
        </authorList>
    </citation>
    <scope>NUCLEOTIDE SEQUENCE [LARGE SCALE GENOMIC DNA]</scope>
    <source>
        <strain evidence="7 8">3058</strain>
    </source>
</reference>
<sequence length="307" mass="34040">MTSRQFKFTLSERRSLFMSVQRLGLRQFIRELVTAINEDNVFNGAAALGFFLTMAIFPGLIVLTSVIPYLPIADVDAAIMDLFRQALPQDAAVLLEDVVTEVTQQPRGGILSFGLLATLWIASSGMYAIMQQLNITYGVKEARSLVQGRVTAIVLSMLFGVFVLGALSLVVMGGTLEQWVTEWLGTSETLATAFTILRWIVIFCALLLGHAFFYKFGPNVEQRFRFITPGSVFSTILLMLASVAFSFYIRNFGNYSATYGSIGAVIILMFWLYIAGFVMLVGSELNALLEHHSVKGKQKGEKKLPRE</sequence>
<dbReference type="GO" id="GO:0005886">
    <property type="term" value="C:plasma membrane"/>
    <property type="evidence" value="ECO:0007669"/>
    <property type="project" value="UniProtKB-SubCell"/>
</dbReference>
<evidence type="ECO:0000256" key="6">
    <source>
        <dbReference type="SAM" id="Phobius"/>
    </source>
</evidence>
<keyword evidence="8" id="KW-1185">Reference proteome</keyword>
<dbReference type="InterPro" id="IPR017039">
    <property type="entry name" value="Virul_fac_BrkB"/>
</dbReference>
<keyword evidence="3 6" id="KW-0812">Transmembrane</keyword>
<proteinExistence type="predicted"/>
<dbReference type="PIRSF" id="PIRSF035875">
    <property type="entry name" value="RNase_BN"/>
    <property type="match status" value="1"/>
</dbReference>
<evidence type="ECO:0000256" key="5">
    <source>
        <dbReference type="ARBA" id="ARBA00023136"/>
    </source>
</evidence>
<dbReference type="PANTHER" id="PTHR30213">
    <property type="entry name" value="INNER MEMBRANE PROTEIN YHJD"/>
    <property type="match status" value="1"/>
</dbReference>
<dbReference type="Proteomes" id="UP000297972">
    <property type="component" value="Unassembled WGS sequence"/>
</dbReference>
<dbReference type="OrthoDB" id="7163777at2"/>
<dbReference type="Pfam" id="PF03631">
    <property type="entry name" value="Virul_fac_BrkB"/>
    <property type="match status" value="1"/>
</dbReference>
<feature type="transmembrane region" description="Helical" evidence="6">
    <location>
        <begin position="110"/>
        <end position="129"/>
    </location>
</feature>
<evidence type="ECO:0000313" key="7">
    <source>
        <dbReference type="EMBL" id="TGN61821.1"/>
    </source>
</evidence>
<dbReference type="AlphaFoldDB" id="A0A4Z1CCR5"/>
<feature type="transmembrane region" description="Helical" evidence="6">
    <location>
        <begin position="45"/>
        <end position="70"/>
    </location>
</feature>
<comment type="caution">
    <text evidence="7">The sequence shown here is derived from an EMBL/GenBank/DDBJ whole genome shotgun (WGS) entry which is preliminary data.</text>
</comment>
<organism evidence="7 8">
    <name type="scientific">Paracoccus liaowanqingii</name>
    <dbReference type="NCBI Taxonomy" id="2560053"/>
    <lineage>
        <taxon>Bacteria</taxon>
        <taxon>Pseudomonadati</taxon>
        <taxon>Pseudomonadota</taxon>
        <taxon>Alphaproteobacteria</taxon>
        <taxon>Rhodobacterales</taxon>
        <taxon>Paracoccaceae</taxon>
        <taxon>Paracoccus</taxon>
    </lineage>
</organism>
<dbReference type="EMBL" id="SRPG01000069">
    <property type="protein sequence ID" value="TGN61821.1"/>
    <property type="molecule type" value="Genomic_DNA"/>
</dbReference>
<evidence type="ECO:0000256" key="4">
    <source>
        <dbReference type="ARBA" id="ARBA00022989"/>
    </source>
</evidence>
<feature type="transmembrane region" description="Helical" evidence="6">
    <location>
        <begin position="196"/>
        <end position="214"/>
    </location>
</feature>
<keyword evidence="4 6" id="KW-1133">Transmembrane helix</keyword>
<feature type="transmembrane region" description="Helical" evidence="6">
    <location>
        <begin position="261"/>
        <end position="289"/>
    </location>
</feature>
<keyword evidence="5 6" id="KW-0472">Membrane</keyword>
<evidence type="ECO:0000313" key="8">
    <source>
        <dbReference type="Proteomes" id="UP000297972"/>
    </source>
</evidence>
<dbReference type="PANTHER" id="PTHR30213:SF0">
    <property type="entry name" value="UPF0761 MEMBRANE PROTEIN YIHY"/>
    <property type="match status" value="1"/>
</dbReference>
<gene>
    <name evidence="7" type="ORF">E4L95_09050</name>
</gene>